<dbReference type="GO" id="GO:0004386">
    <property type="term" value="F:helicase activity"/>
    <property type="evidence" value="ECO:0007669"/>
    <property type="project" value="UniProtKB-KW"/>
</dbReference>
<dbReference type="SMART" id="SM00487">
    <property type="entry name" value="DEXDc"/>
    <property type="match status" value="1"/>
</dbReference>
<dbReference type="InterPro" id="IPR050615">
    <property type="entry name" value="ATP-dep_DNA_Helicase"/>
</dbReference>
<evidence type="ECO:0000256" key="1">
    <source>
        <dbReference type="ARBA" id="ARBA00022741"/>
    </source>
</evidence>
<dbReference type="GO" id="GO:0005524">
    <property type="term" value="F:ATP binding"/>
    <property type="evidence" value="ECO:0007669"/>
    <property type="project" value="UniProtKB-KW"/>
</dbReference>
<feature type="domain" description="Helicase ATP-binding" evidence="5">
    <location>
        <begin position="102"/>
        <end position="251"/>
    </location>
</feature>
<reference evidence="6" key="1">
    <citation type="journal article" date="2020" name="Nature">
        <title>Giant virus diversity and host interactions through global metagenomics.</title>
        <authorList>
            <person name="Schulz F."/>
            <person name="Roux S."/>
            <person name="Paez-Espino D."/>
            <person name="Jungbluth S."/>
            <person name="Walsh D.A."/>
            <person name="Denef V.J."/>
            <person name="McMahon K.D."/>
            <person name="Konstantinidis K.T."/>
            <person name="Eloe-Fadrosh E.A."/>
            <person name="Kyrpides N.C."/>
            <person name="Woyke T."/>
        </authorList>
    </citation>
    <scope>NUCLEOTIDE SEQUENCE</scope>
    <source>
        <strain evidence="6">GVMAG-M-3300027810-10</strain>
    </source>
</reference>
<dbReference type="InterPro" id="IPR027417">
    <property type="entry name" value="P-loop_NTPase"/>
</dbReference>
<dbReference type="GO" id="GO:0016787">
    <property type="term" value="F:hydrolase activity"/>
    <property type="evidence" value="ECO:0007669"/>
    <property type="project" value="UniProtKB-KW"/>
</dbReference>
<proteinExistence type="predicted"/>
<dbReference type="CDD" id="cd17926">
    <property type="entry name" value="DEXHc_RE"/>
    <property type="match status" value="1"/>
</dbReference>
<dbReference type="CDD" id="cd18785">
    <property type="entry name" value="SF2_C"/>
    <property type="match status" value="1"/>
</dbReference>
<evidence type="ECO:0000256" key="2">
    <source>
        <dbReference type="ARBA" id="ARBA00022801"/>
    </source>
</evidence>
<name>A0A6C0LHG5_9ZZZZ</name>
<protein>
    <recommendedName>
        <fullName evidence="5">Helicase ATP-binding domain-containing protein</fullName>
    </recommendedName>
</protein>
<dbReference type="PROSITE" id="PS51192">
    <property type="entry name" value="HELICASE_ATP_BIND_1"/>
    <property type="match status" value="1"/>
</dbReference>
<dbReference type="PANTHER" id="PTHR11274">
    <property type="entry name" value="RAD25/XP-B DNA REPAIR HELICASE"/>
    <property type="match status" value="1"/>
</dbReference>
<accession>A0A6C0LHG5</accession>
<organism evidence="6">
    <name type="scientific">viral metagenome</name>
    <dbReference type="NCBI Taxonomy" id="1070528"/>
    <lineage>
        <taxon>unclassified sequences</taxon>
        <taxon>metagenomes</taxon>
        <taxon>organismal metagenomes</taxon>
    </lineage>
</organism>
<keyword evidence="3" id="KW-0347">Helicase</keyword>
<evidence type="ECO:0000256" key="4">
    <source>
        <dbReference type="ARBA" id="ARBA00022840"/>
    </source>
</evidence>
<evidence type="ECO:0000313" key="6">
    <source>
        <dbReference type="EMBL" id="QHU29983.1"/>
    </source>
</evidence>
<dbReference type="SUPFAM" id="SSF52540">
    <property type="entry name" value="P-loop containing nucleoside triphosphate hydrolases"/>
    <property type="match status" value="2"/>
</dbReference>
<evidence type="ECO:0000259" key="5">
    <source>
        <dbReference type="PROSITE" id="PS51192"/>
    </source>
</evidence>
<dbReference type="InterPro" id="IPR014001">
    <property type="entry name" value="Helicase_ATP-bd"/>
</dbReference>
<sequence length="473" mass="54336">MMMNRYLNNRGYVVHKNAISDSDKETLLSDLTVKPNIPKAIVKAVPYPVYRESSSKYYLPRFYGIQLFGDDYETKIKKGDGIDIEFKGNLREYQVSIVDKYVNYVGNIGGGLLEIDTGLGKTVIGLNIIARLKKKTLIIVHKDFLMNQWIERIQEFLPGARIGKIQGKIIDIKDKDIVIAMLQSLSMKVYENNVFEDFGFSIVDEVHHLGAEVFCQAFLKFNTTYCLGLSATMNRKDGLSKVFKMFIGDIIHVEKREITTTLTVKAIDYVNNDPDFNEMVYNFRGDPLYSTMISKLCNFSNRSEFIIDVIKNEFIIDPNQQMILLAHNKSLLQYLYDAISHRNINSVGFYVGGMKQEALKESESKKIILATYSMASEGLDIKTLTTLLLASPKTDIIQAIGRILRTKHTNPLVIDIVDNHDIFQNQFSKRRQYYNKQKYSIIRTDNTRYKNNEWEPLLPKGKKQTCLVKSQLL</sequence>
<dbReference type="Pfam" id="PF04851">
    <property type="entry name" value="ResIII"/>
    <property type="match status" value="1"/>
</dbReference>
<dbReference type="Gene3D" id="3.40.50.300">
    <property type="entry name" value="P-loop containing nucleotide triphosphate hydrolases"/>
    <property type="match status" value="2"/>
</dbReference>
<dbReference type="InterPro" id="IPR006935">
    <property type="entry name" value="Helicase/UvrB_N"/>
</dbReference>
<keyword evidence="4" id="KW-0067">ATP-binding</keyword>
<dbReference type="EMBL" id="MN740501">
    <property type="protein sequence ID" value="QHU29983.1"/>
    <property type="molecule type" value="Genomic_DNA"/>
</dbReference>
<keyword evidence="2" id="KW-0378">Hydrolase</keyword>
<dbReference type="PANTHER" id="PTHR11274:SF0">
    <property type="entry name" value="GENERAL TRANSCRIPTION AND DNA REPAIR FACTOR IIH HELICASE SUBUNIT XPB"/>
    <property type="match status" value="1"/>
</dbReference>
<dbReference type="AlphaFoldDB" id="A0A6C0LHG5"/>
<dbReference type="GO" id="GO:0003677">
    <property type="term" value="F:DNA binding"/>
    <property type="evidence" value="ECO:0007669"/>
    <property type="project" value="InterPro"/>
</dbReference>
<keyword evidence="1" id="KW-0547">Nucleotide-binding</keyword>
<evidence type="ECO:0000256" key="3">
    <source>
        <dbReference type="ARBA" id="ARBA00022806"/>
    </source>
</evidence>